<gene>
    <name evidence="7" type="primary">nusA</name>
    <name evidence="9" type="ORF">SAMN04488004_108149</name>
</gene>
<dbReference type="InterPro" id="IPR009019">
    <property type="entry name" value="KH_sf_prok-type"/>
</dbReference>
<dbReference type="Pfam" id="PF08529">
    <property type="entry name" value="NusA_N"/>
    <property type="match status" value="1"/>
</dbReference>
<dbReference type="RefSeq" id="WP_090188688.1">
    <property type="nucleotide sequence ID" value="NZ_CAXIDI010000012.1"/>
</dbReference>
<dbReference type="SUPFAM" id="SSF54814">
    <property type="entry name" value="Prokaryotic type KH domain (KH-domain type II)"/>
    <property type="match status" value="2"/>
</dbReference>
<proteinExistence type="inferred from homology"/>
<dbReference type="InterPro" id="IPR015946">
    <property type="entry name" value="KH_dom-like_a/b"/>
</dbReference>
<evidence type="ECO:0000256" key="1">
    <source>
        <dbReference type="ARBA" id="ARBA00022472"/>
    </source>
</evidence>
<keyword evidence="6 7" id="KW-0804">Transcription</keyword>
<dbReference type="Pfam" id="PF13184">
    <property type="entry name" value="KH_NusA_1st"/>
    <property type="match status" value="1"/>
</dbReference>
<feature type="domain" description="S1 motif" evidence="8">
    <location>
        <begin position="141"/>
        <end position="207"/>
    </location>
</feature>
<dbReference type="FunFam" id="3.30.300.20:FF:000005">
    <property type="entry name" value="Transcription termination/antitermination protein NusA"/>
    <property type="match status" value="1"/>
</dbReference>
<name>A0A1I4F7Y4_9RHOB</name>
<dbReference type="Gene3D" id="3.30.1480.10">
    <property type="entry name" value="NusA, N-terminal domain"/>
    <property type="match status" value="1"/>
</dbReference>
<dbReference type="Gene3D" id="3.30.300.20">
    <property type="match status" value="2"/>
</dbReference>
<dbReference type="Proteomes" id="UP000199550">
    <property type="component" value="Unassembled WGS sequence"/>
</dbReference>
<evidence type="ECO:0000256" key="2">
    <source>
        <dbReference type="ARBA" id="ARBA00022490"/>
    </source>
</evidence>
<dbReference type="PROSITE" id="PS50084">
    <property type="entry name" value="KH_TYPE_1"/>
    <property type="match status" value="1"/>
</dbReference>
<sequence length="536" mass="59998">MAITSANQLELLQTAEAVAREKNIEPGLVVEAMEESLARAAKSRYGAEMDIRVSIDRKTGRATFTRVRTVVAEDDYENYQSQFTLETAKDWIKDAKIGDTLVEEVPPVELGRIAAQSAKQVILQKVREAERDKQYEDFKDRAGTIINALVKREEYGNVIVDVGSGEAILRRNEKIGREAYRPNDRIRCYIKDVRREQRGPQIFLSRTAPEFMAELFKMEVPEIYEGIIEIKAVARDPGSRAKIAVISYDSSIDPVGACVGMRGSRVQAVVNELQGEKIDIIPWNEDMPTFLVNALQPAEVSKVVLDEEAGKIEVVVPEEQLSLAIGRRGQNVRLASQLTGLDIDILTEEEESKRRQAEFELRTKLFMDTLDLDEFFAQLLVSEGFTNLEEVAYVEAEELLVIEGVDESTAGELQARARDYLEAQSKKALDHARELGVEDSLVNFEGLTPQMVEALAEDGVKTLEDFATCADWELAGGWTVVDGQRHKDEGVLEKFEVSLEEAQNLVMTARVMLGWVDPADLVSDEDDTDMEEEAEA</sequence>
<accession>A0A1I4F7Y4</accession>
<keyword evidence="10" id="KW-1185">Reference proteome</keyword>
<dbReference type="GeneID" id="97892691"/>
<dbReference type="InterPro" id="IPR003029">
    <property type="entry name" value="S1_domain"/>
</dbReference>
<dbReference type="GO" id="GO:0006353">
    <property type="term" value="P:DNA-templated transcription termination"/>
    <property type="evidence" value="ECO:0007669"/>
    <property type="project" value="UniProtKB-UniRule"/>
</dbReference>
<dbReference type="InterPro" id="IPR013735">
    <property type="entry name" value="TF_NusA_N"/>
</dbReference>
<organism evidence="9 10">
    <name type="scientific">Loktanella salsilacus</name>
    <dbReference type="NCBI Taxonomy" id="195913"/>
    <lineage>
        <taxon>Bacteria</taxon>
        <taxon>Pseudomonadati</taxon>
        <taxon>Pseudomonadota</taxon>
        <taxon>Alphaproteobacteria</taxon>
        <taxon>Rhodobacterales</taxon>
        <taxon>Roseobacteraceae</taxon>
        <taxon>Loktanella</taxon>
    </lineage>
</organism>
<reference evidence="9 10" key="1">
    <citation type="submission" date="2016-10" db="EMBL/GenBank/DDBJ databases">
        <authorList>
            <person name="de Groot N.N."/>
        </authorList>
    </citation>
    <scope>NUCLEOTIDE SEQUENCE [LARGE SCALE GENOMIC DNA]</scope>
    <source>
        <strain evidence="9 10">DSM 16199</strain>
    </source>
</reference>
<keyword evidence="2 7" id="KW-0963">Cytoplasm</keyword>
<dbReference type="OrthoDB" id="9807233at2"/>
<evidence type="ECO:0000256" key="5">
    <source>
        <dbReference type="ARBA" id="ARBA00023015"/>
    </source>
</evidence>
<dbReference type="GO" id="GO:0000166">
    <property type="term" value="F:nucleotide binding"/>
    <property type="evidence" value="ECO:0007669"/>
    <property type="project" value="InterPro"/>
</dbReference>
<dbReference type="Gene3D" id="1.10.150.20">
    <property type="entry name" value="5' to 3' exonuclease, C-terminal subdomain"/>
    <property type="match status" value="2"/>
</dbReference>
<keyword evidence="5 7" id="KW-0805">Transcription regulation</keyword>
<dbReference type="CDD" id="cd02134">
    <property type="entry name" value="KH-II_NusA_rpt1"/>
    <property type="match status" value="1"/>
</dbReference>
<dbReference type="Pfam" id="PF26594">
    <property type="entry name" value="KH_NusA_2nd"/>
    <property type="match status" value="1"/>
</dbReference>
<evidence type="ECO:0000256" key="3">
    <source>
        <dbReference type="ARBA" id="ARBA00022814"/>
    </source>
</evidence>
<dbReference type="PANTHER" id="PTHR22648:SF0">
    <property type="entry name" value="TRANSCRIPTION TERMINATION_ANTITERMINATION PROTEIN NUSA"/>
    <property type="match status" value="1"/>
</dbReference>
<dbReference type="STRING" id="195913.SAMN04488004_108149"/>
<evidence type="ECO:0000313" key="9">
    <source>
        <dbReference type="EMBL" id="SFL13563.1"/>
    </source>
</evidence>
<dbReference type="NCBIfam" id="TIGR01954">
    <property type="entry name" value="nusA_Cterm_rpt"/>
    <property type="match status" value="1"/>
</dbReference>
<dbReference type="GO" id="GO:0005829">
    <property type="term" value="C:cytosol"/>
    <property type="evidence" value="ECO:0007669"/>
    <property type="project" value="TreeGrafter"/>
</dbReference>
<dbReference type="Gene3D" id="2.40.50.140">
    <property type="entry name" value="Nucleic acid-binding proteins"/>
    <property type="match status" value="1"/>
</dbReference>
<keyword evidence="1 7" id="KW-0806">Transcription termination</keyword>
<evidence type="ECO:0000256" key="7">
    <source>
        <dbReference type="HAMAP-Rule" id="MF_00945"/>
    </source>
</evidence>
<dbReference type="InterPro" id="IPR058582">
    <property type="entry name" value="KH_NusA_2nd"/>
</dbReference>
<comment type="subunit">
    <text evidence="7">Monomer. Binds directly to the core enzyme of the DNA-dependent RNA polymerase and to nascent RNA.</text>
</comment>
<dbReference type="SMART" id="SM00316">
    <property type="entry name" value="S1"/>
    <property type="match status" value="1"/>
</dbReference>
<evidence type="ECO:0000313" key="10">
    <source>
        <dbReference type="Proteomes" id="UP000199550"/>
    </source>
</evidence>
<keyword evidence="4 7" id="KW-0694">RNA-binding</keyword>
<dbReference type="InterPro" id="IPR012340">
    <property type="entry name" value="NA-bd_OB-fold"/>
</dbReference>
<dbReference type="InterPro" id="IPR030842">
    <property type="entry name" value="TF_NusA_bacterial"/>
</dbReference>
<dbReference type="SUPFAM" id="SSF47794">
    <property type="entry name" value="Rad51 N-terminal domain-like"/>
    <property type="match status" value="1"/>
</dbReference>
<evidence type="ECO:0000256" key="4">
    <source>
        <dbReference type="ARBA" id="ARBA00022884"/>
    </source>
</evidence>
<dbReference type="HAMAP" id="MF_00945_B">
    <property type="entry name" value="NusA_B"/>
    <property type="match status" value="1"/>
</dbReference>
<dbReference type="GO" id="GO:0003723">
    <property type="term" value="F:RNA binding"/>
    <property type="evidence" value="ECO:0007669"/>
    <property type="project" value="UniProtKB-UniRule"/>
</dbReference>
<dbReference type="SUPFAM" id="SSF50249">
    <property type="entry name" value="Nucleic acid-binding proteins"/>
    <property type="match status" value="1"/>
</dbReference>
<keyword evidence="3 7" id="KW-0889">Transcription antitermination</keyword>
<dbReference type="GO" id="GO:0031564">
    <property type="term" value="P:transcription antitermination"/>
    <property type="evidence" value="ECO:0007669"/>
    <property type="project" value="UniProtKB-UniRule"/>
</dbReference>
<dbReference type="PANTHER" id="PTHR22648">
    <property type="entry name" value="TRANSCRIPTION TERMINATION FACTOR NUSA"/>
    <property type="match status" value="1"/>
</dbReference>
<dbReference type="EMBL" id="FOTF01000008">
    <property type="protein sequence ID" value="SFL13563.1"/>
    <property type="molecule type" value="Genomic_DNA"/>
</dbReference>
<evidence type="ECO:0000256" key="6">
    <source>
        <dbReference type="ARBA" id="ARBA00023163"/>
    </source>
</evidence>
<comment type="subcellular location">
    <subcellularLocation>
        <location evidence="7">Cytoplasm</location>
    </subcellularLocation>
</comment>
<dbReference type="CDD" id="cd22529">
    <property type="entry name" value="KH-II_NusA_rpt2"/>
    <property type="match status" value="1"/>
</dbReference>
<dbReference type="InterPro" id="IPR010214">
    <property type="entry name" value="Tscrpt_termin_fac_NusA_C_rpt"/>
</dbReference>
<dbReference type="InterPro" id="IPR010213">
    <property type="entry name" value="TF_NusA"/>
</dbReference>
<dbReference type="FunFam" id="3.30.300.20:FF:000002">
    <property type="entry name" value="Transcription termination/antitermination protein NusA"/>
    <property type="match status" value="1"/>
</dbReference>
<dbReference type="GO" id="GO:0003700">
    <property type="term" value="F:DNA-binding transcription factor activity"/>
    <property type="evidence" value="ECO:0007669"/>
    <property type="project" value="InterPro"/>
</dbReference>
<dbReference type="InterPro" id="IPR010995">
    <property type="entry name" value="DNA_repair_Rad51/TF_NusA_a-hlx"/>
</dbReference>
<dbReference type="SUPFAM" id="SSF69705">
    <property type="entry name" value="Transcription factor NusA, N-terminal domain"/>
    <property type="match status" value="1"/>
</dbReference>
<dbReference type="NCBIfam" id="TIGR01953">
    <property type="entry name" value="NusA"/>
    <property type="match status" value="1"/>
</dbReference>
<protein>
    <recommendedName>
        <fullName evidence="7">Transcription termination/antitermination protein NusA</fullName>
    </recommendedName>
</protein>
<dbReference type="FunFam" id="2.40.50.140:FF:000058">
    <property type="entry name" value="Transcription termination/antitermination protein NusA"/>
    <property type="match status" value="1"/>
</dbReference>
<dbReference type="CDD" id="cd04455">
    <property type="entry name" value="S1_NusA"/>
    <property type="match status" value="1"/>
</dbReference>
<dbReference type="AlphaFoldDB" id="A0A1I4F7Y4"/>
<comment type="function">
    <text evidence="7">Participates in both transcription termination and antitermination.</text>
</comment>
<evidence type="ECO:0000259" key="8">
    <source>
        <dbReference type="SMART" id="SM00316"/>
    </source>
</evidence>
<dbReference type="InterPro" id="IPR025249">
    <property type="entry name" value="TF_NusA_KH_1st"/>
</dbReference>
<comment type="similarity">
    <text evidence="7">Belongs to the NusA family.</text>
</comment>
<dbReference type="InterPro" id="IPR036555">
    <property type="entry name" value="NusA_N_sf"/>
</dbReference>